<dbReference type="Gene3D" id="3.90.180.10">
    <property type="entry name" value="Medium-chain alcohol dehydrogenases, catalytic domain"/>
    <property type="match status" value="1"/>
</dbReference>
<dbReference type="GO" id="GO:0016491">
    <property type="term" value="F:oxidoreductase activity"/>
    <property type="evidence" value="ECO:0007669"/>
    <property type="project" value="InterPro"/>
</dbReference>
<reference evidence="3" key="1">
    <citation type="submission" date="2020-03" db="EMBL/GenBank/DDBJ databases">
        <title>Molecular networking-based the target discovery of potent antiproliferative macrolactams: 5/6/7/16 polycyclic ansamycins and glycosylated trienomycin from Streptomyces cacaoi subsp. asoensis.</title>
        <authorList>
            <person name="Liu L.-L."/>
        </authorList>
    </citation>
    <scope>NUCLEOTIDE SEQUENCE [LARGE SCALE GENOMIC DNA]</scope>
    <source>
        <strain evidence="3">H2S5</strain>
    </source>
</reference>
<feature type="domain" description="Enoyl reductase (ER)" evidence="2">
    <location>
        <begin position="12"/>
        <end position="322"/>
    </location>
</feature>
<dbReference type="SUPFAM" id="SSF50129">
    <property type="entry name" value="GroES-like"/>
    <property type="match status" value="1"/>
</dbReference>
<dbReference type="PANTHER" id="PTHR44154:SF1">
    <property type="entry name" value="QUINONE OXIDOREDUCTASE"/>
    <property type="match status" value="1"/>
</dbReference>
<dbReference type="RefSeq" id="WP_171401212.1">
    <property type="nucleotide sequence ID" value="NZ_CP049838.1"/>
</dbReference>
<dbReference type="AlphaFoldDB" id="A0A6M4WZE9"/>
<keyword evidence="1" id="KW-0521">NADP</keyword>
<sequence>MIASWYDGQGPAADVLHVGELPDPRPGPGEVRVRVTVSGINPGDTKKRRGWLGSSMPYPRVIPHSDAAGVVDAVGSGVEARRVGQRVWVYGAQSYRAFGTAAQYTVVPDQQAVPLPDHLGDELGASLGIPGITAHRAVFADGPVDGKIVLVHGVLGGVGSPAAQLARWGGATVIGTVRRGGDLDRVDPAVVPHAVALDSGDPAAAIRAHAPDGVHRVVEVSLSANADLDNAVTALDAVIAAYGTHADRTELPFWPLLFNNVTLRLLGSDDFPAAAKRQAARDLTAAAAAGALTVDIGDRFPLADIAEAHDRVDAGGRGRVLVTVPG</sequence>
<dbReference type="SUPFAM" id="SSF51735">
    <property type="entry name" value="NAD(P)-binding Rossmann-fold domains"/>
    <property type="match status" value="1"/>
</dbReference>
<protein>
    <submittedName>
        <fullName evidence="3">NADPH:quinone reductase</fullName>
    </submittedName>
</protein>
<keyword evidence="4" id="KW-1185">Reference proteome</keyword>
<dbReference type="InterPro" id="IPR036291">
    <property type="entry name" value="NAD(P)-bd_dom_sf"/>
</dbReference>
<dbReference type="InterPro" id="IPR013154">
    <property type="entry name" value="ADH-like_N"/>
</dbReference>
<gene>
    <name evidence="3" type="ORF">G9272_40860</name>
</gene>
<evidence type="ECO:0000313" key="3">
    <source>
        <dbReference type="EMBL" id="QJT05900.1"/>
    </source>
</evidence>
<proteinExistence type="predicted"/>
<organism evidence="3 4">
    <name type="scientific">Streptomyces asoensis</name>
    <dbReference type="NCBI Taxonomy" id="249586"/>
    <lineage>
        <taxon>Bacteria</taxon>
        <taxon>Bacillati</taxon>
        <taxon>Actinomycetota</taxon>
        <taxon>Actinomycetes</taxon>
        <taxon>Kitasatosporales</taxon>
        <taxon>Streptomycetaceae</taxon>
        <taxon>Streptomyces</taxon>
    </lineage>
</organism>
<dbReference type="PANTHER" id="PTHR44154">
    <property type="entry name" value="QUINONE OXIDOREDUCTASE"/>
    <property type="match status" value="1"/>
</dbReference>
<evidence type="ECO:0000313" key="4">
    <source>
        <dbReference type="Proteomes" id="UP000502665"/>
    </source>
</evidence>
<dbReference type="CDD" id="cd08253">
    <property type="entry name" value="zeta_crystallin"/>
    <property type="match status" value="1"/>
</dbReference>
<dbReference type="InterPro" id="IPR011032">
    <property type="entry name" value="GroES-like_sf"/>
</dbReference>
<dbReference type="InterPro" id="IPR051603">
    <property type="entry name" value="Zinc-ADH_QOR/CCCR"/>
</dbReference>
<evidence type="ECO:0000256" key="1">
    <source>
        <dbReference type="ARBA" id="ARBA00022857"/>
    </source>
</evidence>
<dbReference type="SMART" id="SM00829">
    <property type="entry name" value="PKS_ER"/>
    <property type="match status" value="1"/>
</dbReference>
<evidence type="ECO:0000259" key="2">
    <source>
        <dbReference type="SMART" id="SM00829"/>
    </source>
</evidence>
<dbReference type="EMBL" id="CP049838">
    <property type="protein sequence ID" value="QJT05900.1"/>
    <property type="molecule type" value="Genomic_DNA"/>
</dbReference>
<dbReference type="Proteomes" id="UP000502665">
    <property type="component" value="Chromosome"/>
</dbReference>
<name>A0A6M4WZE9_9ACTN</name>
<dbReference type="InterPro" id="IPR020843">
    <property type="entry name" value="ER"/>
</dbReference>
<dbReference type="Pfam" id="PF08240">
    <property type="entry name" value="ADH_N"/>
    <property type="match status" value="1"/>
</dbReference>
<dbReference type="Gene3D" id="3.40.50.720">
    <property type="entry name" value="NAD(P)-binding Rossmann-like Domain"/>
    <property type="match status" value="1"/>
</dbReference>
<accession>A0A6M4WZE9</accession>